<dbReference type="AlphaFoldDB" id="Q9K1R9"/>
<dbReference type="PIR" id="C81501">
    <property type="entry name" value="C81501"/>
</dbReference>
<evidence type="ECO:0000313" key="1">
    <source>
        <dbReference type="EMBL" id="AAF38894.1"/>
    </source>
</evidence>
<dbReference type="KEGG" id="cpa:CP_1128"/>
<proteinExistence type="predicted"/>
<dbReference type="Proteomes" id="UP000000583">
    <property type="component" value="Chromosome"/>
</dbReference>
<name>Q9K1R9_CHLPN</name>
<protein>
    <submittedName>
        <fullName evidence="1">Uncharacterized protein</fullName>
    </submittedName>
</protein>
<organism evidence="1 2">
    <name type="scientific">Chlamydia pneumoniae</name>
    <name type="common">Chlamydophila pneumoniae</name>
    <dbReference type="NCBI Taxonomy" id="83558"/>
    <lineage>
        <taxon>Bacteria</taxon>
        <taxon>Pseudomonadati</taxon>
        <taxon>Chlamydiota</taxon>
        <taxon>Chlamydiia</taxon>
        <taxon>Chlamydiales</taxon>
        <taxon>Chlamydiaceae</taxon>
        <taxon>Chlamydia/Chlamydophila group</taxon>
        <taxon>Chlamydia</taxon>
    </lineage>
</organism>
<dbReference type="EMBL" id="AE002161">
    <property type="protein sequence ID" value="AAF38894.1"/>
    <property type="molecule type" value="Genomic_DNA"/>
</dbReference>
<gene>
    <name evidence="1" type="ordered locus">CP_1128</name>
</gene>
<accession>Q9K1R9</accession>
<reference evidence="1 2" key="1">
    <citation type="journal article" date="2000" name="Nucleic Acids Res.">
        <title>Genome sequences of Chlamydia trachomatis MoPn and Chlamydia pneumoniae AR39.</title>
        <authorList>
            <person name="Read T.D."/>
            <person name="Brunham R.C."/>
            <person name="Shen C."/>
            <person name="Gill S.R."/>
            <person name="Heidelberg J.F."/>
            <person name="White O."/>
            <person name="Hickey E.K."/>
            <person name="Peterson J.D."/>
            <person name="Utterback T.R."/>
            <person name="Berry K.J."/>
            <person name="Bass S."/>
            <person name="Linher K.D."/>
            <person name="Weidman J.F."/>
            <person name="Khouri H.M."/>
            <person name="Craven B."/>
            <person name="Bowman C."/>
            <person name="Dodson R.J."/>
            <person name="Gwinn M.L."/>
            <person name="Nelson W.C."/>
            <person name="DeBoy R.T."/>
            <person name="Kolonay J.F."/>
            <person name="McClarty G."/>
            <person name="Salzberg S.L."/>
            <person name="Eisen J.A."/>
            <person name="Fraser C.M."/>
        </authorList>
    </citation>
    <scope>NUCLEOTIDE SEQUENCE [LARGE SCALE GENOMIC DNA]</scope>
    <source>
        <strain evidence="1 2">AR39</strain>
    </source>
</reference>
<sequence>MHTKNREKTEIFYPNQSQKITVSTQLTKIPSSYFSLKN</sequence>
<evidence type="ECO:0000313" key="2">
    <source>
        <dbReference type="Proteomes" id="UP000000583"/>
    </source>
</evidence>